<dbReference type="InterPro" id="IPR026590">
    <property type="entry name" value="Ssirtuin_cat_dom"/>
</dbReference>
<feature type="active site" description="Proton acceptor" evidence="3">
    <location>
        <position position="122"/>
    </location>
</feature>
<dbReference type="SUPFAM" id="SSF52467">
    <property type="entry name" value="DHS-like NAD/FAD-binding domain"/>
    <property type="match status" value="1"/>
</dbReference>
<comment type="subcellular location">
    <subcellularLocation>
        <location evidence="3">Cytoplasm</location>
    </subcellularLocation>
</comment>
<evidence type="ECO:0000256" key="3">
    <source>
        <dbReference type="HAMAP-Rule" id="MF_01121"/>
    </source>
</evidence>
<feature type="binding site" evidence="3">
    <location>
        <position position="70"/>
    </location>
    <ligand>
        <name>substrate</name>
    </ligand>
</feature>
<gene>
    <name evidence="6" type="primary">cobB_3</name>
    <name evidence="3" type="synonym">cobB</name>
    <name evidence="6" type="ORF">PS928_06622</name>
</gene>
<dbReference type="PANTHER" id="PTHR11085:SF10">
    <property type="entry name" value="NAD-DEPENDENT PROTEIN DEACYLASE SIRTUIN-5, MITOCHONDRIAL-RELATED"/>
    <property type="match status" value="1"/>
</dbReference>
<dbReference type="AlphaFoldDB" id="A0A5E7VV50"/>
<reference evidence="6 7" key="1">
    <citation type="submission" date="2019-09" db="EMBL/GenBank/DDBJ databases">
        <authorList>
            <person name="Chandra G."/>
            <person name="Truman W A."/>
        </authorList>
    </citation>
    <scope>NUCLEOTIDE SEQUENCE [LARGE SCALE GENOMIC DNA]</scope>
    <source>
        <strain evidence="6">PS928</strain>
    </source>
</reference>
<dbReference type="EMBL" id="CABVJF010000048">
    <property type="protein sequence ID" value="VVQ26460.1"/>
    <property type="molecule type" value="Genomic_DNA"/>
</dbReference>
<keyword evidence="2 3" id="KW-0520">NAD</keyword>
<dbReference type="GO" id="GO:0005737">
    <property type="term" value="C:cytoplasm"/>
    <property type="evidence" value="ECO:0007669"/>
    <property type="project" value="UniProtKB-SubCell"/>
</dbReference>
<comment type="domain">
    <text evidence="3">2 residues (Tyr-70 and Arg-73) present in a large hydrophobic pocket are probably involved in substrate specificity. They are important for desuccinylation activity, but dispensable for deacetylation activity.</text>
</comment>
<feature type="domain" description="Deacetylase sirtuin-type" evidence="5">
    <location>
        <begin position="1"/>
        <end position="256"/>
    </location>
</feature>
<feature type="binding site" evidence="3">
    <location>
        <begin position="104"/>
        <end position="107"/>
    </location>
    <ligand>
        <name>NAD(+)</name>
        <dbReference type="ChEBI" id="CHEBI:57540"/>
    </ligand>
</feature>
<dbReference type="InterPro" id="IPR029035">
    <property type="entry name" value="DHS-like_NAD/FAD-binding_dom"/>
</dbReference>
<comment type="function">
    <text evidence="3">NAD-dependent lysine deacetylase and desuccinylase that specifically removes acetyl and succinyl groups on target proteins. Modulates the activities of several proteins which are inactive in their acylated form.</text>
</comment>
<dbReference type="PANTHER" id="PTHR11085">
    <property type="entry name" value="NAD-DEPENDENT PROTEIN DEACYLASE SIRTUIN-5, MITOCHONDRIAL-RELATED"/>
    <property type="match status" value="1"/>
</dbReference>
<dbReference type="EC" id="2.3.1.286" evidence="3"/>
<dbReference type="InterPro" id="IPR050134">
    <property type="entry name" value="NAD-dep_sirtuin_deacylases"/>
</dbReference>
<comment type="catalytic activity">
    <reaction evidence="3">
        <text>N(6)-succinyl-L-lysyl-[protein] + NAD(+) + H2O = 2''-O-succinyl-ADP-D-ribose + nicotinamide + L-lysyl-[protein]</text>
        <dbReference type="Rhea" id="RHEA:47668"/>
        <dbReference type="Rhea" id="RHEA-COMP:9752"/>
        <dbReference type="Rhea" id="RHEA-COMP:11877"/>
        <dbReference type="ChEBI" id="CHEBI:15377"/>
        <dbReference type="ChEBI" id="CHEBI:17154"/>
        <dbReference type="ChEBI" id="CHEBI:29969"/>
        <dbReference type="ChEBI" id="CHEBI:57540"/>
        <dbReference type="ChEBI" id="CHEBI:87830"/>
        <dbReference type="ChEBI" id="CHEBI:87832"/>
    </reaction>
</comment>
<feature type="binding site" evidence="3">
    <location>
        <begin position="198"/>
        <end position="200"/>
    </location>
    <ligand>
        <name>NAD(+)</name>
        <dbReference type="ChEBI" id="CHEBI:57540"/>
    </ligand>
</feature>
<protein>
    <recommendedName>
        <fullName evidence="3">NAD-dependent protein deacylase</fullName>
        <ecNumber evidence="3">2.3.1.286</ecNumber>
    </recommendedName>
    <alternativeName>
        <fullName evidence="3">Regulatory protein SIR2 homolog</fullName>
    </alternativeName>
</protein>
<feature type="binding site" evidence="3">
    <location>
        <begin position="224"/>
        <end position="226"/>
    </location>
    <ligand>
        <name>NAD(+)</name>
        <dbReference type="ChEBI" id="CHEBI:57540"/>
    </ligand>
</feature>
<evidence type="ECO:0000256" key="4">
    <source>
        <dbReference type="PROSITE-ProRule" id="PRU00236"/>
    </source>
</evidence>
<comment type="similarity">
    <text evidence="3">Belongs to the sirtuin family. Class III subfamily.</text>
</comment>
<organism evidence="6 7">
    <name type="scientific">Pseudomonas fluorescens</name>
    <dbReference type="NCBI Taxonomy" id="294"/>
    <lineage>
        <taxon>Bacteria</taxon>
        <taxon>Pseudomonadati</taxon>
        <taxon>Pseudomonadota</taxon>
        <taxon>Gammaproteobacteria</taxon>
        <taxon>Pseudomonadales</taxon>
        <taxon>Pseudomonadaceae</taxon>
        <taxon>Pseudomonas</taxon>
    </lineage>
</organism>
<feature type="binding site" evidence="3">
    <location>
        <position position="133"/>
    </location>
    <ligand>
        <name>Zn(2+)</name>
        <dbReference type="ChEBI" id="CHEBI:29105"/>
    </ligand>
</feature>
<evidence type="ECO:0000259" key="5">
    <source>
        <dbReference type="PROSITE" id="PS50305"/>
    </source>
</evidence>
<dbReference type="GO" id="GO:0036054">
    <property type="term" value="F:protein-malonyllysine demalonylase activity"/>
    <property type="evidence" value="ECO:0007669"/>
    <property type="project" value="InterPro"/>
</dbReference>
<dbReference type="RefSeq" id="WP_150788370.1">
    <property type="nucleotide sequence ID" value="NZ_CABVJF010000048.1"/>
</dbReference>
<name>A0A5E7VV50_PSEFL</name>
<sequence length="261" mass="28418">MGTSTLTERAVDLLQKSKKVVFFTGAGISADSGIPTYREKLSGIWAGYDPRDLETAKAFRENPALVWGWYLWRRLQDAQTELNAAHLAIPRMANSQRQVSVITQNIDNLHERAGLLNVMHLHGSFAMPKYFACHRPAVVPPDQSAVPNEGALVEPPRCQRCNGKMRPAVVWYGEDLPPQAWKAAVLLVKDCDLLISVGTSGIVMPAADVPDLALAAGASVIHVNKADVAMGVQKEFILMGAAAEVLPMLLERIEIGKSRGT</sequence>
<dbReference type="HAMAP" id="MF_01121">
    <property type="entry name" value="Sirtuin_ClassIII"/>
    <property type="match status" value="1"/>
</dbReference>
<evidence type="ECO:0000256" key="1">
    <source>
        <dbReference type="ARBA" id="ARBA00022679"/>
    </source>
</evidence>
<dbReference type="Gene3D" id="3.40.50.1220">
    <property type="entry name" value="TPP-binding domain"/>
    <property type="match status" value="1"/>
</dbReference>
<keyword evidence="3" id="KW-0963">Cytoplasm</keyword>
<evidence type="ECO:0000313" key="6">
    <source>
        <dbReference type="EMBL" id="VVQ26460.1"/>
    </source>
</evidence>
<accession>A0A5E7VV50</accession>
<feature type="binding site" evidence="3">
    <location>
        <position position="73"/>
    </location>
    <ligand>
        <name>substrate</name>
    </ligand>
</feature>
<proteinExistence type="inferred from homology"/>
<dbReference type="InterPro" id="IPR003000">
    <property type="entry name" value="Sirtuin"/>
</dbReference>
<dbReference type="OrthoDB" id="9800582at2"/>
<keyword evidence="1" id="KW-0808">Transferase</keyword>
<dbReference type="InterPro" id="IPR027546">
    <property type="entry name" value="Sirtuin_class_III"/>
</dbReference>
<comment type="catalytic activity">
    <reaction evidence="3">
        <text>N(6)-acetyl-L-lysyl-[protein] + NAD(+) + H2O = 2''-O-acetyl-ADP-D-ribose + nicotinamide + L-lysyl-[protein]</text>
        <dbReference type="Rhea" id="RHEA:43636"/>
        <dbReference type="Rhea" id="RHEA-COMP:9752"/>
        <dbReference type="Rhea" id="RHEA-COMP:10731"/>
        <dbReference type="ChEBI" id="CHEBI:15377"/>
        <dbReference type="ChEBI" id="CHEBI:17154"/>
        <dbReference type="ChEBI" id="CHEBI:29969"/>
        <dbReference type="ChEBI" id="CHEBI:57540"/>
        <dbReference type="ChEBI" id="CHEBI:61930"/>
        <dbReference type="ChEBI" id="CHEBI:83767"/>
        <dbReference type="EC" id="2.3.1.286"/>
    </reaction>
</comment>
<dbReference type="GO" id="GO:0070403">
    <property type="term" value="F:NAD+ binding"/>
    <property type="evidence" value="ECO:0007669"/>
    <property type="project" value="UniProtKB-UniRule"/>
</dbReference>
<keyword evidence="6" id="KW-0378">Hydrolase</keyword>
<comment type="caution">
    <text evidence="3 4">Lacks conserved residue(s) required for the propagation of feature annotation.</text>
</comment>
<dbReference type="Proteomes" id="UP000381378">
    <property type="component" value="Unassembled WGS sequence"/>
</dbReference>
<feature type="binding site" evidence="3">
    <location>
        <position position="242"/>
    </location>
    <ligand>
        <name>NAD(+)</name>
        <dbReference type="ChEBI" id="CHEBI:57540"/>
    </ligand>
</feature>
<dbReference type="Gene3D" id="3.30.1600.10">
    <property type="entry name" value="SIR2/SIRT2 'Small Domain"/>
    <property type="match status" value="1"/>
</dbReference>
<dbReference type="InterPro" id="IPR026591">
    <property type="entry name" value="Sirtuin_cat_small_dom_sf"/>
</dbReference>
<dbReference type="GO" id="GO:0017136">
    <property type="term" value="F:histone deacetylase activity, NAD-dependent"/>
    <property type="evidence" value="ECO:0007669"/>
    <property type="project" value="TreeGrafter"/>
</dbReference>
<dbReference type="NCBIfam" id="NF001753">
    <property type="entry name" value="PRK00481.1-3"/>
    <property type="match status" value="1"/>
</dbReference>
<dbReference type="GO" id="GO:0036055">
    <property type="term" value="F:protein-succinyllysine desuccinylase activity"/>
    <property type="evidence" value="ECO:0007669"/>
    <property type="project" value="UniProtKB-UniRule"/>
</dbReference>
<evidence type="ECO:0000256" key="2">
    <source>
        <dbReference type="ARBA" id="ARBA00023027"/>
    </source>
</evidence>
<dbReference type="PROSITE" id="PS50305">
    <property type="entry name" value="SIRTUIN"/>
    <property type="match status" value="1"/>
</dbReference>
<dbReference type="Pfam" id="PF02146">
    <property type="entry name" value="SIR2"/>
    <property type="match status" value="1"/>
</dbReference>
<feature type="binding site" evidence="3">
    <location>
        <position position="161"/>
    </location>
    <ligand>
        <name>Zn(2+)</name>
        <dbReference type="ChEBI" id="CHEBI:29105"/>
    </ligand>
</feature>
<evidence type="ECO:0000313" key="7">
    <source>
        <dbReference type="Proteomes" id="UP000381378"/>
    </source>
</evidence>